<dbReference type="InterPro" id="IPR010400">
    <property type="entry name" value="PITH_dom"/>
</dbReference>
<dbReference type="Proteomes" id="UP000467700">
    <property type="component" value="Unassembled WGS sequence"/>
</dbReference>
<evidence type="ECO:0000256" key="1">
    <source>
        <dbReference type="ARBA" id="ARBA00025788"/>
    </source>
</evidence>
<evidence type="ECO:0000313" key="5">
    <source>
        <dbReference type="Proteomes" id="UP000467700"/>
    </source>
</evidence>
<evidence type="ECO:0000313" key="4">
    <source>
        <dbReference type="EMBL" id="CAA7268165.1"/>
    </source>
</evidence>
<dbReference type="Pfam" id="PF06201">
    <property type="entry name" value="PITH"/>
    <property type="match status" value="1"/>
</dbReference>
<dbReference type="EMBL" id="CACVBS010000066">
    <property type="protein sequence ID" value="CAA7268165.1"/>
    <property type="molecule type" value="Genomic_DNA"/>
</dbReference>
<dbReference type="InterPro" id="IPR037047">
    <property type="entry name" value="PITH_dom_sf"/>
</dbReference>
<dbReference type="AlphaFoldDB" id="A0A8S0W318"/>
<dbReference type="InterPro" id="IPR008979">
    <property type="entry name" value="Galactose-bd-like_sf"/>
</dbReference>
<dbReference type="OrthoDB" id="2635at2759"/>
<dbReference type="PANTHER" id="PTHR12175">
    <property type="entry name" value="AD039 HT014 THIOREDOXIN FAMILY TRP26"/>
    <property type="match status" value="1"/>
</dbReference>
<reference evidence="4 5" key="1">
    <citation type="submission" date="2020-01" db="EMBL/GenBank/DDBJ databases">
        <authorList>
            <person name="Gupta K D."/>
        </authorList>
    </citation>
    <scope>NUCLEOTIDE SEQUENCE [LARGE SCALE GENOMIC DNA]</scope>
</reference>
<proteinExistence type="inferred from homology"/>
<feature type="region of interest" description="Disordered" evidence="2">
    <location>
        <begin position="1"/>
        <end position="29"/>
    </location>
</feature>
<dbReference type="GO" id="GO:0005737">
    <property type="term" value="C:cytoplasm"/>
    <property type="evidence" value="ECO:0007669"/>
    <property type="project" value="UniProtKB-ARBA"/>
</dbReference>
<comment type="caution">
    <text evidence="4">The sequence shown here is derived from an EMBL/GenBank/DDBJ whole genome shotgun (WGS) entry which is preliminary data.</text>
</comment>
<keyword evidence="5" id="KW-1185">Reference proteome</keyword>
<evidence type="ECO:0000259" key="3">
    <source>
        <dbReference type="PROSITE" id="PS51532"/>
    </source>
</evidence>
<dbReference type="InterPro" id="IPR045099">
    <property type="entry name" value="PITH1-like"/>
</dbReference>
<feature type="domain" description="PITH" evidence="3">
    <location>
        <begin position="20"/>
        <end position="190"/>
    </location>
</feature>
<dbReference type="Gene3D" id="2.60.120.470">
    <property type="entry name" value="PITH domain"/>
    <property type="match status" value="1"/>
</dbReference>
<dbReference type="PROSITE" id="PS51532">
    <property type="entry name" value="PITH"/>
    <property type="match status" value="1"/>
</dbReference>
<dbReference type="SUPFAM" id="SSF49785">
    <property type="entry name" value="Galactose-binding domain-like"/>
    <property type="match status" value="1"/>
</dbReference>
<gene>
    <name evidence="4" type="ORF">AAE3_LOCUS10357</name>
</gene>
<sequence>MPHEHHDGCGHESHDHDHEHDSPEHGFQDNLFNHIDRQNVVVLNSDGLATDIIKPWHARLDENKYVESDADDQLIIRVPFTGSVRLRSVLLKAGPGDQTPSKITLFANEPTLDFDDVTDKQPIQEFDVPRGREVGEYAVKTAKFSNVSNLTIFVPAAQGADATRIYYLGFLGTWTETKHQPVITVYEAQANLADHEKIQGMEGKWAAPGH</sequence>
<dbReference type="PANTHER" id="PTHR12175:SF1">
    <property type="entry name" value="PITH DOMAIN-CONTAINING PROTEIN 1"/>
    <property type="match status" value="1"/>
</dbReference>
<name>A0A8S0W318_CYCAE</name>
<comment type="similarity">
    <text evidence="1">Belongs to the PITHD1 family.</text>
</comment>
<accession>A0A8S0W318</accession>
<dbReference type="GO" id="GO:0005634">
    <property type="term" value="C:nucleus"/>
    <property type="evidence" value="ECO:0007669"/>
    <property type="project" value="TreeGrafter"/>
</dbReference>
<evidence type="ECO:0000256" key="2">
    <source>
        <dbReference type="SAM" id="MobiDB-lite"/>
    </source>
</evidence>
<feature type="compositionally biased region" description="Basic and acidic residues" evidence="2">
    <location>
        <begin position="1"/>
        <end position="27"/>
    </location>
</feature>
<organism evidence="4 5">
    <name type="scientific">Cyclocybe aegerita</name>
    <name type="common">Black poplar mushroom</name>
    <name type="synonym">Agrocybe aegerita</name>
    <dbReference type="NCBI Taxonomy" id="1973307"/>
    <lineage>
        <taxon>Eukaryota</taxon>
        <taxon>Fungi</taxon>
        <taxon>Dikarya</taxon>
        <taxon>Basidiomycota</taxon>
        <taxon>Agaricomycotina</taxon>
        <taxon>Agaricomycetes</taxon>
        <taxon>Agaricomycetidae</taxon>
        <taxon>Agaricales</taxon>
        <taxon>Agaricineae</taxon>
        <taxon>Bolbitiaceae</taxon>
        <taxon>Cyclocybe</taxon>
    </lineage>
</organism>
<protein>
    <recommendedName>
        <fullName evidence="3">PITH domain-containing protein</fullName>
    </recommendedName>
</protein>